<dbReference type="InterPro" id="IPR000182">
    <property type="entry name" value="GNAT_dom"/>
</dbReference>
<name>A0ABS1X3N3_9GAMM</name>
<protein>
    <submittedName>
        <fullName evidence="2">GNAT family N-acetyltransferase</fullName>
    </submittedName>
</protein>
<evidence type="ECO:0000259" key="1">
    <source>
        <dbReference type="PROSITE" id="PS51186"/>
    </source>
</evidence>
<sequence>MARRHCAAEYSPVIAPGMPEFFEHESPRLRLMAWQERHIAPFIAMNCDPEVMRYFPSLIDEQQSRASIDFWMSQFSERGWSNWAVELKQTGEFIGFVGLWTPRLTMPFSPCVEIGWRLARRFWGQGYATEGAEASLRAGFEQLGLTEVVSYTALSNKPSRAVMERIGMRNTGEDFDHPAVPLDSPLRRHCLYQITREAWVQGR</sequence>
<dbReference type="EMBL" id="JAEVLS010000006">
    <property type="protein sequence ID" value="MBM0107815.1"/>
    <property type="molecule type" value="Genomic_DNA"/>
</dbReference>
<dbReference type="Pfam" id="PF13302">
    <property type="entry name" value="Acetyltransf_3"/>
    <property type="match status" value="1"/>
</dbReference>
<dbReference type="Gene3D" id="3.40.630.30">
    <property type="match status" value="1"/>
</dbReference>
<dbReference type="Proteomes" id="UP000661077">
    <property type="component" value="Unassembled WGS sequence"/>
</dbReference>
<dbReference type="InterPro" id="IPR016181">
    <property type="entry name" value="Acyl_CoA_acyltransferase"/>
</dbReference>
<reference evidence="2 3" key="1">
    <citation type="journal article" date="2021" name="Int. J. Syst. Evol. Microbiol.">
        <title>Steroidobacter gossypii sp. nov., isolated from soil of cotton cropping field.</title>
        <authorList>
            <person name="Huang R."/>
            <person name="Yang S."/>
            <person name="Zhen C."/>
            <person name="Liu W."/>
        </authorList>
    </citation>
    <scope>NUCLEOTIDE SEQUENCE [LARGE SCALE GENOMIC DNA]</scope>
    <source>
        <strain evidence="2 3">S1-65</strain>
    </source>
</reference>
<dbReference type="PROSITE" id="PS51186">
    <property type="entry name" value="GNAT"/>
    <property type="match status" value="1"/>
</dbReference>
<dbReference type="PANTHER" id="PTHR43792">
    <property type="entry name" value="GNAT FAMILY, PUTATIVE (AFU_ORTHOLOGUE AFUA_3G00765)-RELATED-RELATED"/>
    <property type="match status" value="1"/>
</dbReference>
<accession>A0ABS1X3N3</accession>
<dbReference type="SUPFAM" id="SSF55729">
    <property type="entry name" value="Acyl-CoA N-acyltransferases (Nat)"/>
    <property type="match status" value="1"/>
</dbReference>
<feature type="domain" description="N-acetyltransferase" evidence="1">
    <location>
        <begin position="42"/>
        <end position="187"/>
    </location>
</feature>
<gene>
    <name evidence="2" type="ORF">JM946_24025</name>
</gene>
<evidence type="ECO:0000313" key="3">
    <source>
        <dbReference type="Proteomes" id="UP000661077"/>
    </source>
</evidence>
<dbReference type="RefSeq" id="WP_203169930.1">
    <property type="nucleotide sequence ID" value="NZ_JAEVLS010000006.1"/>
</dbReference>
<dbReference type="InterPro" id="IPR051531">
    <property type="entry name" value="N-acetyltransferase"/>
</dbReference>
<proteinExistence type="predicted"/>
<evidence type="ECO:0000313" key="2">
    <source>
        <dbReference type="EMBL" id="MBM0107815.1"/>
    </source>
</evidence>
<keyword evidence="3" id="KW-1185">Reference proteome</keyword>
<comment type="caution">
    <text evidence="2">The sequence shown here is derived from an EMBL/GenBank/DDBJ whole genome shotgun (WGS) entry which is preliminary data.</text>
</comment>
<organism evidence="2 3">
    <name type="scientific">Steroidobacter gossypii</name>
    <dbReference type="NCBI Taxonomy" id="2805490"/>
    <lineage>
        <taxon>Bacteria</taxon>
        <taxon>Pseudomonadati</taxon>
        <taxon>Pseudomonadota</taxon>
        <taxon>Gammaproteobacteria</taxon>
        <taxon>Steroidobacterales</taxon>
        <taxon>Steroidobacteraceae</taxon>
        <taxon>Steroidobacter</taxon>
    </lineage>
</organism>
<dbReference type="PANTHER" id="PTHR43792:SF1">
    <property type="entry name" value="N-ACETYLTRANSFERASE DOMAIN-CONTAINING PROTEIN"/>
    <property type="match status" value="1"/>
</dbReference>